<dbReference type="Pfam" id="PF14559">
    <property type="entry name" value="TPR_19"/>
    <property type="match status" value="1"/>
</dbReference>
<evidence type="ECO:0000313" key="2">
    <source>
        <dbReference type="EMBL" id="KFB78194.1"/>
    </source>
</evidence>
<dbReference type="STRING" id="1453999.AW06_000417"/>
<protein>
    <submittedName>
        <fullName evidence="2">Uncharacterized protein</fullName>
    </submittedName>
</protein>
<keyword evidence="1" id="KW-0732">Signal</keyword>
<evidence type="ECO:0000313" key="4">
    <source>
        <dbReference type="Proteomes" id="UP000021315"/>
    </source>
</evidence>
<evidence type="ECO:0000256" key="1">
    <source>
        <dbReference type="SAM" id="SignalP"/>
    </source>
</evidence>
<accession>A0A7D5NDB5</accession>
<keyword evidence="4" id="KW-1185">Reference proteome</keyword>
<dbReference type="KEGG" id="acog:HWD57_10550"/>
<reference evidence="3" key="3">
    <citation type="submission" date="2020-06" db="EMBL/GenBank/DDBJ databases">
        <authorList>
            <person name="Arumugam K."/>
            <person name="Besarab I."/>
            <person name="Haryono M."/>
            <person name="Bagci C."/>
            <person name="Beier S."/>
            <person name="Buchfink B."/>
            <person name="Gorska A."/>
            <person name="Qiu G."/>
            <person name="Huson D.H."/>
            <person name="Williams R.B."/>
        </authorList>
    </citation>
    <scope>NUCLEOTIDE SEQUENCE</scope>
    <source>
        <strain evidence="3">SSA1</strain>
    </source>
</reference>
<dbReference type="InterPro" id="IPR011990">
    <property type="entry name" value="TPR-like_helical_dom_sf"/>
</dbReference>
<dbReference type="EMBL" id="JDST02000008">
    <property type="protein sequence ID" value="KFB78194.1"/>
    <property type="molecule type" value="Genomic_DNA"/>
</dbReference>
<evidence type="ECO:0000313" key="3">
    <source>
        <dbReference type="EMBL" id="QLH50169.1"/>
    </source>
</evidence>
<gene>
    <name evidence="2" type="ORF">AW06_000417</name>
    <name evidence="3" type="ORF">HWD57_10550</name>
</gene>
<dbReference type="Proteomes" id="UP000021315">
    <property type="component" value="Unassembled WGS sequence"/>
</dbReference>
<sequence>MSRSTFFHFSPGAMILCGIALSAAAVGPVTASSLAVTCPTSFPVQPPIQSAQREAEVARLSGLEESCQDRADYFAYQGVLLLTLGRPQKAALSLEKALLLNPGLAGAQLDYAQALAEMGQRDSAISLASEVSQHPDIPFALKAWLSEQLDVWKGDGWLLDWSIEFLGGAESNLNSAPGIQFLTLTLPGGSVPVQLADNERIPGGAARTTWVGSAARAWGGGMVLLNGEISTRNSPGKSDTNQAIVSANAAYFHPFLDGQIGLRFGQTRLWMANQPTYTSTGWGLLYQLPPPFAPAGCASNLGYSIENRDFPAAPLQAGRYAGPKAWLFCRGEVWDFNVLLQDRKDRARDSDRLGGDQRRSDITLGIARRLGSDTVSLWVQRGRDLDDIPYSSLLGGQPRRVDRLAGRLSYEHPLADQWSIVAYLENTLQKSNIALFNMENHAIYFGLKFHGR</sequence>
<evidence type="ECO:0000313" key="5">
    <source>
        <dbReference type="Proteomes" id="UP000509684"/>
    </source>
</evidence>
<reference evidence="2 4" key="1">
    <citation type="submission" date="2014-02" db="EMBL/GenBank/DDBJ databases">
        <title>Expanding our view of genomic diversity in Candidatus Accumulibacter clades.</title>
        <authorList>
            <person name="Skennerton C.T."/>
            <person name="Barr J.J."/>
            <person name="Slater F.R."/>
            <person name="Bond P.L."/>
            <person name="Tyson G.W."/>
        </authorList>
    </citation>
    <scope>NUCLEOTIDE SEQUENCE [LARGE SCALE GENOMIC DNA]</scope>
    <source>
        <strain evidence="4">SK-02</strain>
    </source>
</reference>
<dbReference type="AlphaFoldDB" id="A0A080MKW7"/>
<dbReference type="Gene3D" id="1.25.40.10">
    <property type="entry name" value="Tetratricopeptide repeat domain"/>
    <property type="match status" value="1"/>
</dbReference>
<organism evidence="2 4">
    <name type="scientific">Candidatus Accumulibacter cognatus</name>
    <dbReference type="NCBI Taxonomy" id="2954383"/>
    <lineage>
        <taxon>Bacteria</taxon>
        <taxon>Pseudomonadati</taxon>
        <taxon>Pseudomonadota</taxon>
        <taxon>Betaproteobacteria</taxon>
        <taxon>Candidatus Accumulibacter</taxon>
    </lineage>
</organism>
<feature type="signal peptide" evidence="1">
    <location>
        <begin position="1"/>
        <end position="31"/>
    </location>
</feature>
<dbReference type="SUPFAM" id="SSF48452">
    <property type="entry name" value="TPR-like"/>
    <property type="match status" value="1"/>
</dbReference>
<dbReference type="EMBL" id="CP058708">
    <property type="protein sequence ID" value="QLH50169.1"/>
    <property type="molecule type" value="Genomic_DNA"/>
</dbReference>
<feature type="chain" id="PRO_5001751082" evidence="1">
    <location>
        <begin position="32"/>
        <end position="452"/>
    </location>
</feature>
<dbReference type="Proteomes" id="UP000509684">
    <property type="component" value="Chromosome"/>
</dbReference>
<accession>A0A080MKW7</accession>
<name>A0A080MKW7_9PROT</name>
<dbReference type="RefSeq" id="WP_273704299.1">
    <property type="nucleotide sequence ID" value="NZ_JDST02000008.1"/>
</dbReference>
<proteinExistence type="predicted"/>
<reference evidence="3 5" key="2">
    <citation type="journal article" date="2019" name="Microbiome">
        <title>Annotated bacterial chromosomes from frame-shift-corrected long-read metagenomic data.</title>
        <authorList>
            <person name="Arumugam K."/>
            <person name="Bagci C."/>
            <person name="Bessarab I."/>
            <person name="Beier S."/>
            <person name="Buchfink B."/>
            <person name="Gorska A."/>
            <person name="Qiu G."/>
            <person name="Huson D.H."/>
            <person name="Williams R.B.H."/>
        </authorList>
    </citation>
    <scope>NUCLEOTIDE SEQUENCE [LARGE SCALE GENOMIC DNA]</scope>
    <source>
        <strain evidence="3">SSA1</strain>
    </source>
</reference>